<dbReference type="InterPro" id="IPR003169">
    <property type="entry name" value="GYF"/>
</dbReference>
<feature type="region of interest" description="Disordered" evidence="1">
    <location>
        <begin position="249"/>
        <end position="273"/>
    </location>
</feature>
<dbReference type="EMBL" id="UYSU01032246">
    <property type="protein sequence ID" value="VDL88804.1"/>
    <property type="molecule type" value="Genomic_DNA"/>
</dbReference>
<accession>A0A183SDX1</accession>
<dbReference type="SMART" id="SM00444">
    <property type="entry name" value="GYF"/>
    <property type="match status" value="1"/>
</dbReference>
<evidence type="ECO:0000313" key="3">
    <source>
        <dbReference type="EMBL" id="VDL88804.1"/>
    </source>
</evidence>
<evidence type="ECO:0000313" key="4">
    <source>
        <dbReference type="Proteomes" id="UP000275846"/>
    </source>
</evidence>
<dbReference type="Proteomes" id="UP000275846">
    <property type="component" value="Unassembled WGS sequence"/>
</dbReference>
<feature type="region of interest" description="Disordered" evidence="1">
    <location>
        <begin position="674"/>
        <end position="777"/>
    </location>
</feature>
<dbReference type="GO" id="GO:0005829">
    <property type="term" value="C:cytosol"/>
    <property type="evidence" value="ECO:0007669"/>
    <property type="project" value="TreeGrafter"/>
</dbReference>
<dbReference type="STRING" id="70667.A0A183SDX1"/>
<dbReference type="Pfam" id="PF02213">
    <property type="entry name" value="GYF"/>
    <property type="match status" value="1"/>
</dbReference>
<protein>
    <submittedName>
        <fullName evidence="5">GYF domain-containing protein</fullName>
    </submittedName>
</protein>
<feature type="compositionally biased region" description="Low complexity" evidence="1">
    <location>
        <begin position="704"/>
        <end position="714"/>
    </location>
</feature>
<evidence type="ECO:0000313" key="5">
    <source>
        <dbReference type="WBParaSite" id="SSLN_0000249301-mRNA-1"/>
    </source>
</evidence>
<proteinExistence type="predicted"/>
<feature type="region of interest" description="Disordered" evidence="1">
    <location>
        <begin position="418"/>
        <end position="467"/>
    </location>
</feature>
<feature type="domain" description="GYF" evidence="2">
    <location>
        <begin position="165"/>
        <end position="213"/>
    </location>
</feature>
<dbReference type="PROSITE" id="PS50829">
    <property type="entry name" value="GYF"/>
    <property type="match status" value="1"/>
</dbReference>
<dbReference type="SUPFAM" id="SSF55277">
    <property type="entry name" value="GYF domain"/>
    <property type="match status" value="1"/>
</dbReference>
<feature type="compositionally biased region" description="Polar residues" evidence="1">
    <location>
        <begin position="674"/>
        <end position="695"/>
    </location>
</feature>
<dbReference type="PANTHER" id="PTHR14445">
    <property type="entry name" value="GRB10 INTERACTING GYF PROTEIN"/>
    <property type="match status" value="1"/>
</dbReference>
<organism evidence="5">
    <name type="scientific">Schistocephalus solidus</name>
    <name type="common">Tapeworm</name>
    <dbReference type="NCBI Taxonomy" id="70667"/>
    <lineage>
        <taxon>Eukaryota</taxon>
        <taxon>Metazoa</taxon>
        <taxon>Spiralia</taxon>
        <taxon>Lophotrochozoa</taxon>
        <taxon>Platyhelminthes</taxon>
        <taxon>Cestoda</taxon>
        <taxon>Eucestoda</taxon>
        <taxon>Diphyllobothriidea</taxon>
        <taxon>Diphyllobothriidae</taxon>
        <taxon>Schistocephalus</taxon>
    </lineage>
</organism>
<feature type="compositionally biased region" description="Basic residues" evidence="1">
    <location>
        <begin position="525"/>
        <end position="534"/>
    </location>
</feature>
<name>A0A183SDX1_SCHSO</name>
<feature type="compositionally biased region" description="Basic and acidic residues" evidence="1">
    <location>
        <begin position="535"/>
        <end position="551"/>
    </location>
</feature>
<dbReference type="InterPro" id="IPR035445">
    <property type="entry name" value="GYF-like_dom_sf"/>
</dbReference>
<gene>
    <name evidence="3" type="ORF">SSLN_LOCUS2419</name>
</gene>
<reference evidence="5" key="1">
    <citation type="submission" date="2016-06" db="UniProtKB">
        <authorList>
            <consortium name="WormBaseParasite"/>
        </authorList>
    </citation>
    <scope>IDENTIFICATION</scope>
</reference>
<feature type="compositionally biased region" description="Pro residues" evidence="1">
    <location>
        <begin position="252"/>
        <end position="268"/>
    </location>
</feature>
<feature type="compositionally biased region" description="Polar residues" evidence="1">
    <location>
        <begin position="715"/>
        <end position="735"/>
    </location>
</feature>
<feature type="region of interest" description="Disordered" evidence="1">
    <location>
        <begin position="511"/>
        <end position="551"/>
    </location>
</feature>
<evidence type="ECO:0000256" key="1">
    <source>
        <dbReference type="SAM" id="MobiDB-lite"/>
    </source>
</evidence>
<dbReference type="InterPro" id="IPR051640">
    <property type="entry name" value="GRB10-interact_GYF"/>
</dbReference>
<evidence type="ECO:0000259" key="2">
    <source>
        <dbReference type="PROSITE" id="PS50829"/>
    </source>
</evidence>
<feature type="compositionally biased region" description="Basic residues" evidence="1">
    <location>
        <begin position="449"/>
        <end position="458"/>
    </location>
</feature>
<dbReference type="Gene3D" id="3.30.1490.40">
    <property type="match status" value="1"/>
</dbReference>
<dbReference type="AlphaFoldDB" id="A0A183SDX1"/>
<dbReference type="OrthoDB" id="48509at2759"/>
<dbReference type="WBParaSite" id="SSLN_0000249301-mRNA-1">
    <property type="protein sequence ID" value="SSLN_0000249301-mRNA-1"/>
    <property type="gene ID" value="SSLN_0000249301"/>
</dbReference>
<dbReference type="CDD" id="cd22249">
    <property type="entry name" value="UDM1_RNF168_RNF169-like"/>
    <property type="match status" value="1"/>
</dbReference>
<dbReference type="PANTHER" id="PTHR14445:SF36">
    <property type="entry name" value="FI03272P-RELATED"/>
    <property type="match status" value="1"/>
</dbReference>
<feature type="compositionally biased region" description="Polar residues" evidence="1">
    <location>
        <begin position="418"/>
        <end position="439"/>
    </location>
</feature>
<keyword evidence="4" id="KW-1185">Reference proteome</keyword>
<sequence length="863" mass="92920">MALGTPAFLFKQPIFGGIRGRGRGDISDGIPFTGGRGRGFVRRPYQPHNVRGKGFKPHNGYHQPESMDDFWHEGDWKHSAPVGPPFFVHHAQRPGVFDDVSLHPLPPSQPQTTAHEGNAPMINPPGIASDFTDQPLTDSVDGAAPKTSDPAPPFAPPGVRAPAVQTMWHYLDSEGQLQGPFDDATMASWFIAGHLPITLQVRRQCDKVFLPLSDFLARLGRFPFVDSHKLPPILEPQAPPPHFPAVAVSLNSPPPQSRPLSPPPPAPLPAAALDTPVLSSEPQMVIPASLPKTPPELEPKSLEAVNRPVLTFGDLSFMTEATLSEVKRLQENAKVLTDRASALGADNSNLAKHLESLTLNALQVVPDSPTVTKDLEELPLSKEPSSELNQVVKMTEQPCQSISEADPPAKRQVNLTTTPSEAPVTGNISPISEAPQQPVESGANPSALKKSKRSRKKAKQSEGSVEQTADVIKVEINKTITPAETPQVFPTVHEIVPEADWDMIIEGMDASTQPITAGHETSSTKKPKKKRKSKPTAEELRQKAWAQEEERRRQAAAERLAALDAEAARLAEERRKAELAYQAEVKKKEQAASQAALRAQKQREAEYTAAMSSMAAFNLPAAAKWGSVAGKSVTNASQPTPMVAILAEQTAEVMTASKAQAGAGTFAQKVAASSHSASTSKGQSASKKKTQTSPLSVDGPPSAPSNMSMPAPQSKTNPRNDPQSSQKSPPQTARSHNPHAVVSPTKSPVSIWDLPPNSSTMIGPPKKTSKKKKNNAQSQLLTGSAITLKPAARTELTHWCESQLSVFPRQDVDLPTLISLLCDIEEADDVLECIEASFGKSSRLSKFSKAFVEKRATLMRLTA</sequence>
<reference evidence="3 4" key="2">
    <citation type="submission" date="2018-11" db="EMBL/GenBank/DDBJ databases">
        <authorList>
            <consortium name="Pathogen Informatics"/>
        </authorList>
    </citation>
    <scope>NUCLEOTIDE SEQUENCE [LARGE SCALE GENOMIC DNA]</scope>
    <source>
        <strain evidence="3 4">NST_G2</strain>
    </source>
</reference>
<feature type="region of interest" description="Disordered" evidence="1">
    <location>
        <begin position="129"/>
        <end position="156"/>
    </location>
</feature>